<dbReference type="EMBL" id="POUW01000001">
    <property type="protein sequence ID" value="PNG08446.1"/>
    <property type="molecule type" value="Genomic_DNA"/>
</dbReference>
<evidence type="ECO:0008006" key="4">
    <source>
        <dbReference type="Google" id="ProtNLM"/>
    </source>
</evidence>
<keyword evidence="1" id="KW-0812">Transmembrane</keyword>
<keyword evidence="1" id="KW-1133">Transmembrane helix</keyword>
<evidence type="ECO:0000256" key="1">
    <source>
        <dbReference type="SAM" id="Phobius"/>
    </source>
</evidence>
<protein>
    <recommendedName>
        <fullName evidence="4">YeeE/YedE family protein</fullName>
    </recommendedName>
</protein>
<dbReference type="Pfam" id="PF20398">
    <property type="entry name" value="DUF6691"/>
    <property type="match status" value="1"/>
</dbReference>
<name>A0A2N8T147_STUST</name>
<feature type="transmembrane region" description="Helical" evidence="1">
    <location>
        <begin position="106"/>
        <end position="130"/>
    </location>
</feature>
<evidence type="ECO:0000313" key="2">
    <source>
        <dbReference type="EMBL" id="PNG08446.1"/>
    </source>
</evidence>
<dbReference type="RefSeq" id="WP_102846130.1">
    <property type="nucleotide sequence ID" value="NZ_JAMOIG010000048.1"/>
</dbReference>
<gene>
    <name evidence="2" type="ORF">CXL00_05285</name>
</gene>
<feature type="transmembrane region" description="Helical" evidence="1">
    <location>
        <begin position="80"/>
        <end position="100"/>
    </location>
</feature>
<dbReference type="InterPro" id="IPR046513">
    <property type="entry name" value="DUF6691"/>
</dbReference>
<feature type="transmembrane region" description="Helical" evidence="1">
    <location>
        <begin position="41"/>
        <end position="59"/>
    </location>
</feature>
<keyword evidence="1" id="KW-0472">Membrane</keyword>
<dbReference type="AlphaFoldDB" id="A0A2N8T147"/>
<organism evidence="2 3">
    <name type="scientific">Stutzerimonas stutzeri</name>
    <name type="common">Pseudomonas stutzeri</name>
    <dbReference type="NCBI Taxonomy" id="316"/>
    <lineage>
        <taxon>Bacteria</taxon>
        <taxon>Pseudomonadati</taxon>
        <taxon>Pseudomonadota</taxon>
        <taxon>Gammaproteobacteria</taxon>
        <taxon>Pseudomonadales</taxon>
        <taxon>Pseudomonadaceae</taxon>
        <taxon>Stutzerimonas</taxon>
    </lineage>
</organism>
<reference evidence="2 3" key="1">
    <citation type="submission" date="2018-01" db="EMBL/GenBank/DDBJ databases">
        <title>Denitrification phenotypes of diverse strains of Pseudomonas stutzeri.</title>
        <authorList>
            <person name="Milligan D.A."/>
            <person name="Bergaust L."/>
            <person name="Bakken L.R."/>
            <person name="Frostegard A."/>
        </authorList>
    </citation>
    <scope>NUCLEOTIDE SEQUENCE [LARGE SCALE GENOMIC DNA]</scope>
    <source>
        <strain evidence="2 3">28a3</strain>
    </source>
</reference>
<accession>A0A2N8T147</accession>
<proteinExistence type="predicted"/>
<dbReference type="OrthoDB" id="9790409at2"/>
<evidence type="ECO:0000313" key="3">
    <source>
        <dbReference type="Proteomes" id="UP000235897"/>
    </source>
</evidence>
<comment type="caution">
    <text evidence="2">The sequence shown here is derived from an EMBL/GenBank/DDBJ whole genome shotgun (WGS) entry which is preliminary data.</text>
</comment>
<sequence>MRKLASFIAGLCFGLGLLLSGMANPAKVIGFLDLAGPWDPSLMLVMVGAIGTALLPFSWAKKRERSLLDAPMQLPSRRELDGRLIAGSLLFGVGWGIAGICPGPAIAILLSGHWQIALFVLAMLGGMLLFSALERRRACCPGGH</sequence>
<dbReference type="Proteomes" id="UP000235897">
    <property type="component" value="Unassembled WGS sequence"/>
</dbReference>